<evidence type="ECO:0000259" key="1">
    <source>
        <dbReference type="Pfam" id="PF08350"/>
    </source>
</evidence>
<feature type="domain" description="Methanogenesis regulatory protein FilR1 middle" evidence="1">
    <location>
        <begin position="129"/>
        <end position="252"/>
    </location>
</feature>
<keyword evidence="4" id="KW-1185">Reference proteome</keyword>
<dbReference type="InterPro" id="IPR036390">
    <property type="entry name" value="WH_DNA-bd_sf"/>
</dbReference>
<dbReference type="InterPro" id="IPR013561">
    <property type="entry name" value="FilR1_middle_dom"/>
</dbReference>
<dbReference type="EMBL" id="LOPV01000167">
    <property type="protein sequence ID" value="KTG27558.1"/>
    <property type="molecule type" value="Genomic_DNA"/>
</dbReference>
<dbReference type="Proteomes" id="UP000053157">
    <property type="component" value="Unassembled WGS sequence"/>
</dbReference>
<dbReference type="SUPFAM" id="SSF46785">
    <property type="entry name" value="Winged helix' DNA-binding domain"/>
    <property type="match status" value="1"/>
</dbReference>
<dbReference type="InterPro" id="IPR036388">
    <property type="entry name" value="WH-like_DNA-bd_sf"/>
</dbReference>
<reference evidence="3 4" key="1">
    <citation type="submission" date="2015-12" db="EMBL/GenBank/DDBJ databases">
        <title>Haloferax profundi sp. nov. isolated from the Discovery deep brine-seawater interface in the Red Sea.</title>
        <authorList>
            <person name="Zhang G."/>
            <person name="Stingl U."/>
            <person name="Rashid M."/>
        </authorList>
    </citation>
    <scope>NUCLEOTIDE SEQUENCE [LARGE SCALE GENOMIC DNA]</scope>
    <source>
        <strain evidence="3 4">SB29</strain>
    </source>
</reference>
<comment type="caution">
    <text evidence="3">The sequence shown here is derived from an EMBL/GenBank/DDBJ whole genome shotgun (WGS) entry which is preliminary data.</text>
</comment>
<name>A0A0W1SMP1_9EURY</name>
<accession>A0A0W1SMP1</accession>
<dbReference type="AlphaFoldDB" id="A0A0W1SMP1"/>
<dbReference type="Gene3D" id="1.10.10.10">
    <property type="entry name" value="Winged helix-like DNA-binding domain superfamily/Winged helix DNA-binding domain"/>
    <property type="match status" value="1"/>
</dbReference>
<dbReference type="Pfam" id="PF25213">
    <property type="entry name" value="HVO_A0261_N"/>
    <property type="match status" value="1"/>
</dbReference>
<evidence type="ECO:0000313" key="4">
    <source>
        <dbReference type="Proteomes" id="UP000053157"/>
    </source>
</evidence>
<evidence type="ECO:0000313" key="3">
    <source>
        <dbReference type="EMBL" id="KTG27558.1"/>
    </source>
</evidence>
<evidence type="ECO:0000259" key="2">
    <source>
        <dbReference type="Pfam" id="PF25213"/>
    </source>
</evidence>
<gene>
    <name evidence="3" type="ORF">AUR66_13605</name>
</gene>
<sequence length="266" mass="28693">MRKSATTDNRAVDFSTVSKRRSILDVLTTETYTKAELVDLLSISRSTIDRGIEELTDLGLVEHISGGFVATNTGVVALRTHDEALDTFSTVLAADAVLARLPDGLDVPTSLFRDAIVCDRDPAALESQVEAVIDDVTAIDGFNGPFRFRLDPDTRETLVSLGEDARFVVSEESLSWLSSQYGAALDAVHDAGVRIFSVADAPPYGVFVAEQPDDASVTLVVYNHTGGVEAMLVSYDAQAIEWACDLVSEYAETGTPYRSADGDDYL</sequence>
<protein>
    <submittedName>
        <fullName evidence="3">Uncharacterized protein</fullName>
    </submittedName>
</protein>
<dbReference type="InterPro" id="IPR057527">
    <property type="entry name" value="HVO_A0261-like_N"/>
</dbReference>
<feature type="domain" description="HVO-A0261-like N-terminal" evidence="2">
    <location>
        <begin position="15"/>
        <end position="90"/>
    </location>
</feature>
<dbReference type="OrthoDB" id="289852at2157"/>
<organism evidence="3 4">
    <name type="scientific">Haloferax profundi</name>
    <dbReference type="NCBI Taxonomy" id="1544718"/>
    <lineage>
        <taxon>Archaea</taxon>
        <taxon>Methanobacteriati</taxon>
        <taxon>Methanobacteriota</taxon>
        <taxon>Stenosarchaea group</taxon>
        <taxon>Halobacteria</taxon>
        <taxon>Halobacteriales</taxon>
        <taxon>Haloferacaceae</taxon>
        <taxon>Haloferax</taxon>
    </lineage>
</organism>
<dbReference type="RefSeq" id="WP_058572051.1">
    <property type="nucleotide sequence ID" value="NZ_LOPV01000167.1"/>
</dbReference>
<proteinExistence type="predicted"/>
<dbReference type="Pfam" id="PF08350">
    <property type="entry name" value="FilR1_middle"/>
    <property type="match status" value="1"/>
</dbReference>